<dbReference type="STRING" id="299255.SAMN02745129_1302"/>
<dbReference type="InterPro" id="IPR009057">
    <property type="entry name" value="Homeodomain-like_sf"/>
</dbReference>
<keyword evidence="2 5" id="KW-0238">DNA-binding</keyword>
<sequence>MTQKIAITSSMNLEPFIEVCEEYKVPWRTIADKHGLPMDDAAGNQWLPTQFAMRFVHDLAMQTGEPVGRLAGERFDLAKLDHPAAEVMAQAEGLEQAYEVVMTYFRDFNNHVLLWPERIEGQWMLCHRCLFPPTLPGSSQVEWFRVMLMMGLFRPFLPKDWKPEVLWLYTPSPKSALPQALASTQMRYNAPYGAIPLPFADDFQPFAQPSQSTAWLDSLLALASTYAVLPEFNIHWLARLTNTSPRTLQRRLKDHGVQFRQMRDEARYLQARKLLESTEMTVEEIAWRTGYSDRANFNRAFRAWSGVTAPQFRRQLSEPG</sequence>
<dbReference type="Proteomes" id="UP000184268">
    <property type="component" value="Unassembled WGS sequence"/>
</dbReference>
<dbReference type="AlphaFoldDB" id="A0A1M5P687"/>
<reference evidence="5 6" key="1">
    <citation type="submission" date="2016-11" db="EMBL/GenBank/DDBJ databases">
        <authorList>
            <person name="Jaros S."/>
            <person name="Januszkiewicz K."/>
            <person name="Wedrychowicz H."/>
        </authorList>
    </citation>
    <scope>NUCLEOTIDE SEQUENCE [LARGE SCALE GENOMIC DNA]</scope>
    <source>
        <strain evidence="5 6">DSM 16917</strain>
    </source>
</reference>
<dbReference type="OrthoDB" id="5582699at2"/>
<dbReference type="PROSITE" id="PS01124">
    <property type="entry name" value="HTH_ARAC_FAMILY_2"/>
    <property type="match status" value="1"/>
</dbReference>
<dbReference type="RefSeq" id="WP_067658699.1">
    <property type="nucleotide sequence ID" value="NZ_FQXG01000001.1"/>
</dbReference>
<evidence type="ECO:0000256" key="2">
    <source>
        <dbReference type="ARBA" id="ARBA00023125"/>
    </source>
</evidence>
<dbReference type="GO" id="GO:0000976">
    <property type="term" value="F:transcription cis-regulatory region binding"/>
    <property type="evidence" value="ECO:0007669"/>
    <property type="project" value="TreeGrafter"/>
</dbReference>
<dbReference type="GO" id="GO:0003700">
    <property type="term" value="F:DNA-binding transcription factor activity"/>
    <property type="evidence" value="ECO:0007669"/>
    <property type="project" value="InterPro"/>
</dbReference>
<dbReference type="SUPFAM" id="SSF46689">
    <property type="entry name" value="Homeodomain-like"/>
    <property type="match status" value="1"/>
</dbReference>
<dbReference type="SMART" id="SM00342">
    <property type="entry name" value="HTH_ARAC"/>
    <property type="match status" value="1"/>
</dbReference>
<feature type="domain" description="HTH araC/xylS-type" evidence="4">
    <location>
        <begin position="217"/>
        <end position="315"/>
    </location>
</feature>
<keyword evidence="3" id="KW-0804">Transcription</keyword>
<name>A0A1M5P687_9GAMM</name>
<evidence type="ECO:0000256" key="3">
    <source>
        <dbReference type="ARBA" id="ARBA00023163"/>
    </source>
</evidence>
<evidence type="ECO:0000259" key="4">
    <source>
        <dbReference type="PROSITE" id="PS01124"/>
    </source>
</evidence>
<dbReference type="PANTHER" id="PTHR47894:SF1">
    <property type="entry name" value="HTH-TYPE TRANSCRIPTIONAL REGULATOR VQSM"/>
    <property type="match status" value="1"/>
</dbReference>
<dbReference type="InterPro" id="IPR032687">
    <property type="entry name" value="AraC-type_N"/>
</dbReference>
<evidence type="ECO:0000313" key="5">
    <source>
        <dbReference type="EMBL" id="SHG97235.1"/>
    </source>
</evidence>
<dbReference type="InterPro" id="IPR018060">
    <property type="entry name" value="HTH_AraC"/>
</dbReference>
<keyword evidence="6" id="KW-1185">Reference proteome</keyword>
<dbReference type="Pfam" id="PF12625">
    <property type="entry name" value="Arabinose_bd"/>
    <property type="match status" value="1"/>
</dbReference>
<accession>A0A1M5P687</accession>
<dbReference type="PANTHER" id="PTHR47894">
    <property type="entry name" value="HTH-TYPE TRANSCRIPTIONAL REGULATOR GADX"/>
    <property type="match status" value="1"/>
</dbReference>
<gene>
    <name evidence="5" type="ORF">SAMN02745129_1302</name>
</gene>
<proteinExistence type="predicted"/>
<dbReference type="Pfam" id="PF12833">
    <property type="entry name" value="HTH_18"/>
    <property type="match status" value="1"/>
</dbReference>
<keyword evidence="1" id="KW-0805">Transcription regulation</keyword>
<dbReference type="EMBL" id="FQXG01000001">
    <property type="protein sequence ID" value="SHG97235.1"/>
    <property type="molecule type" value="Genomic_DNA"/>
</dbReference>
<dbReference type="Gene3D" id="1.10.10.60">
    <property type="entry name" value="Homeodomain-like"/>
    <property type="match status" value="1"/>
</dbReference>
<dbReference type="GO" id="GO:0005829">
    <property type="term" value="C:cytosol"/>
    <property type="evidence" value="ECO:0007669"/>
    <property type="project" value="TreeGrafter"/>
</dbReference>
<protein>
    <submittedName>
        <fullName evidence="5">AraC-type DNA-binding protein</fullName>
    </submittedName>
</protein>
<organism evidence="5 6">
    <name type="scientific">Ferrimonas marina</name>
    <dbReference type="NCBI Taxonomy" id="299255"/>
    <lineage>
        <taxon>Bacteria</taxon>
        <taxon>Pseudomonadati</taxon>
        <taxon>Pseudomonadota</taxon>
        <taxon>Gammaproteobacteria</taxon>
        <taxon>Alteromonadales</taxon>
        <taxon>Ferrimonadaceae</taxon>
        <taxon>Ferrimonas</taxon>
    </lineage>
</organism>
<evidence type="ECO:0000256" key="1">
    <source>
        <dbReference type="ARBA" id="ARBA00023015"/>
    </source>
</evidence>
<evidence type="ECO:0000313" key="6">
    <source>
        <dbReference type="Proteomes" id="UP000184268"/>
    </source>
</evidence>